<keyword evidence="4" id="KW-0479">Metal-binding</keyword>
<dbReference type="GO" id="GO:0016874">
    <property type="term" value="F:ligase activity"/>
    <property type="evidence" value="ECO:0007669"/>
    <property type="project" value="UniProtKB-UniRule"/>
</dbReference>
<evidence type="ECO:0000256" key="8">
    <source>
        <dbReference type="PIRNR" id="PIRNR006256"/>
    </source>
</evidence>
<dbReference type="GO" id="GO:0003725">
    <property type="term" value="F:double-stranded RNA binding"/>
    <property type="evidence" value="ECO:0007669"/>
    <property type="project" value="InterPro"/>
</dbReference>
<keyword evidence="3" id="KW-0436">Ligase</keyword>
<dbReference type="Pfam" id="PF01300">
    <property type="entry name" value="Sua5_yciO_yrdC"/>
    <property type="match status" value="1"/>
</dbReference>
<dbReference type="GO" id="GO:0008270">
    <property type="term" value="F:zinc ion binding"/>
    <property type="evidence" value="ECO:0007669"/>
    <property type="project" value="UniProtKB-KW"/>
</dbReference>
<evidence type="ECO:0000256" key="6">
    <source>
        <dbReference type="ARBA" id="ARBA00022833"/>
    </source>
</evidence>
<dbReference type="PROSITE" id="PS00150">
    <property type="entry name" value="ACYLPHOSPHATASE_1"/>
    <property type="match status" value="1"/>
</dbReference>
<dbReference type="Proteomes" id="UP000004478">
    <property type="component" value="Unassembled WGS sequence"/>
</dbReference>
<comment type="caution">
    <text evidence="12">The sequence shown here is derived from an EMBL/GenBank/DDBJ whole genome shotgun (WGS) entry which is preliminary data.</text>
</comment>
<feature type="domain" description="YrdC-like" evidence="11">
    <location>
        <begin position="202"/>
        <end position="392"/>
    </location>
</feature>
<dbReference type="InterPro" id="IPR017945">
    <property type="entry name" value="DHBP_synth_RibB-like_a/b_dom"/>
</dbReference>
<dbReference type="Pfam" id="PF07503">
    <property type="entry name" value="zf-HYPF"/>
    <property type="match status" value="2"/>
</dbReference>
<dbReference type="UniPathway" id="UPA00335"/>
<evidence type="ECO:0000256" key="5">
    <source>
        <dbReference type="ARBA" id="ARBA00022771"/>
    </source>
</evidence>
<dbReference type="Pfam" id="PF00708">
    <property type="entry name" value="Acylphosphatase"/>
    <property type="match status" value="1"/>
</dbReference>
<accession>K1LZ00</accession>
<dbReference type="Pfam" id="PF17788">
    <property type="entry name" value="HypF_C"/>
    <property type="match status" value="1"/>
</dbReference>
<evidence type="ECO:0000313" key="12">
    <source>
        <dbReference type="EMBL" id="EKB49329.1"/>
    </source>
</evidence>
<evidence type="ECO:0000313" key="13">
    <source>
        <dbReference type="Proteomes" id="UP000004478"/>
    </source>
</evidence>
<dbReference type="GO" id="GO:0003998">
    <property type="term" value="F:acylphosphatase activity"/>
    <property type="evidence" value="ECO:0007669"/>
    <property type="project" value="UniProtKB-EC"/>
</dbReference>
<keyword evidence="9" id="KW-0378">Hydrolase</keyword>
<dbReference type="InterPro" id="IPR051060">
    <property type="entry name" value="Carbamoyltrans_HypF-like"/>
</dbReference>
<dbReference type="Pfam" id="PF22521">
    <property type="entry name" value="HypF_C_2"/>
    <property type="match status" value="1"/>
</dbReference>
<dbReference type="InterPro" id="IPR001792">
    <property type="entry name" value="Acylphosphatase-like_dom"/>
</dbReference>
<dbReference type="InterPro" id="IPR011125">
    <property type="entry name" value="Znf_HypF"/>
</dbReference>
<comment type="pathway">
    <text evidence="1">Protein modification; [NiFe] hydrogenase maturation.</text>
</comment>
<comment type="similarity">
    <text evidence="2 8">Belongs to the carbamoyltransferase HypF family.</text>
</comment>
<evidence type="ECO:0000259" key="11">
    <source>
        <dbReference type="PROSITE" id="PS51163"/>
    </source>
</evidence>
<keyword evidence="6" id="KW-0862">Zinc</keyword>
<dbReference type="InterPro" id="IPR017968">
    <property type="entry name" value="Acylphosphatase_CS"/>
</dbReference>
<organism evidence="12 13">
    <name type="scientific">Cecembia lonarensis (strain CCUG 58316 / KCTC 22772 / LW9)</name>
    <dbReference type="NCBI Taxonomy" id="1225176"/>
    <lineage>
        <taxon>Bacteria</taxon>
        <taxon>Pseudomonadati</taxon>
        <taxon>Bacteroidota</taxon>
        <taxon>Cytophagia</taxon>
        <taxon>Cytophagales</taxon>
        <taxon>Cyclobacteriaceae</taxon>
        <taxon>Cecembia</taxon>
    </lineage>
</organism>
<protein>
    <recommendedName>
        <fullName evidence="8">Carbamoyltransferase</fullName>
        <ecNumber evidence="8">6.2.-.-</ecNumber>
    </recommendedName>
</protein>
<dbReference type="InterPro" id="IPR041440">
    <property type="entry name" value="HypF_C"/>
</dbReference>
<evidence type="ECO:0000256" key="1">
    <source>
        <dbReference type="ARBA" id="ARBA00004711"/>
    </source>
</evidence>
<feature type="domain" description="Acylphosphatase-like" evidence="10">
    <location>
        <begin position="3"/>
        <end position="91"/>
    </location>
</feature>
<reference evidence="12 13" key="1">
    <citation type="journal article" date="2012" name="J. Bacteriol.">
        <title>Draft Genome Sequence of Cecembia lonarensis Strain LW9T, Isolated from Lonar Lake, a Haloalkaline Lake in India.</title>
        <authorList>
            <person name="Shivaji S."/>
            <person name="Ara S."/>
            <person name="Singh A."/>
            <person name="Pinnaka A.K."/>
        </authorList>
    </citation>
    <scope>NUCLEOTIDE SEQUENCE [LARGE SCALE GENOMIC DNA]</scope>
    <source>
        <strain evidence="12 13">LW9</strain>
    </source>
</reference>
<dbReference type="EMBL" id="AMGM01000028">
    <property type="protein sequence ID" value="EKB49329.1"/>
    <property type="molecule type" value="Genomic_DNA"/>
</dbReference>
<gene>
    <name evidence="12" type="primary">hypF</name>
    <name evidence="12" type="ORF">B879_02084</name>
</gene>
<dbReference type="GO" id="GO:0016743">
    <property type="term" value="F:carboxyl- or carbamoyltransferase activity"/>
    <property type="evidence" value="ECO:0007669"/>
    <property type="project" value="UniProtKB-UniRule"/>
</dbReference>
<evidence type="ECO:0000256" key="3">
    <source>
        <dbReference type="ARBA" id="ARBA00022598"/>
    </source>
</evidence>
<keyword evidence="13" id="KW-1185">Reference proteome</keyword>
<dbReference type="InterPro" id="IPR006070">
    <property type="entry name" value="Sua5-like_dom"/>
</dbReference>
<dbReference type="PROSITE" id="PS51163">
    <property type="entry name" value="YRDC"/>
    <property type="match status" value="1"/>
</dbReference>
<dbReference type="Gene3D" id="3.30.420.40">
    <property type="match status" value="1"/>
</dbReference>
<dbReference type="PANTHER" id="PTHR42959:SF1">
    <property type="entry name" value="CARBAMOYLTRANSFERASE HYPF"/>
    <property type="match status" value="1"/>
</dbReference>
<evidence type="ECO:0000256" key="9">
    <source>
        <dbReference type="PROSITE-ProRule" id="PRU00520"/>
    </source>
</evidence>
<dbReference type="GO" id="GO:0051604">
    <property type="term" value="P:protein maturation"/>
    <property type="evidence" value="ECO:0007669"/>
    <property type="project" value="TreeGrafter"/>
</dbReference>
<dbReference type="InterPro" id="IPR036046">
    <property type="entry name" value="Acylphosphatase-like_dom_sf"/>
</dbReference>
<sequence>MPFWSVHIEGQVQGVGFRPHVSRIAQAKGLGGKVFNTSKGVTVEVYCSKLDLDEFLEELQSKLSPLAVISNLQIEQISNIGDITKDFQILPSQEGESKSANVSPDFGICMSCQSELLNPKSRRYQYPFISCTQCGPRYSILRGIPYDRHRSSMGNFGMCSSCMDEYHDEHDRRFHSQTNSCPDCPINLRIFPETDPTISKPIDFVDHAVTIIQSGGILAVKGTGGFLLLTDATNSDAVKLLRKRKQRPRKPLALMVHDENMLSDFFTVSHEEIELLRSAARPIVLCKPKEYTSLHGTQAWVAPGLSLLGVCLPADPLMFLISRKVGKPIIATSGNLHLSPLQFKDQEAIQNLLGIADAVIYHNREIHFPQDDSVLRIAENSQQKIILRRSRGLAPTFWNKVRIKTELPILALGADLKATFALWDVYNVYVSQYLGNLDSFDTQERYLDTLTKFLDLTGIQPQQILMDKHPLYHSRRFAGNFPHVNVTEVPHHEAHFAALLWEYAALDADEPILGVIWDGLGFGNDAALWGSEFFVFNSGEFERVCSFDYFDYILGDKMSIEPRLSALVLYYHTGEPLDFLKEKYSTTEWVLYTKMLDKGGHAQTNSMGRIFDAVSSILELCDFNTYEGEAAMLLEQLARNYFDANGHAATQSYFMDSIVKDKISGADLISQIIKDKSNGLDSGLIAAKFHLTLVHIISQVIQNTSCRKIGFSGGVFQNALLVDLLQQYLGDDYQLLFHEQLSPNDENISLGQMAWYHIKNRSQNLKIKSYVLGDSR</sequence>
<dbReference type="Gene3D" id="3.90.870.50">
    <property type="match status" value="1"/>
</dbReference>
<dbReference type="SUPFAM" id="SSF55821">
    <property type="entry name" value="YrdC/RibB"/>
    <property type="match status" value="1"/>
</dbReference>
<dbReference type="PROSITE" id="PS51160">
    <property type="entry name" value="ACYLPHOSPHATASE_3"/>
    <property type="match status" value="1"/>
</dbReference>
<dbReference type="EC" id="6.2.-.-" evidence="8"/>
<evidence type="ECO:0000256" key="7">
    <source>
        <dbReference type="ARBA" id="ARBA00048220"/>
    </source>
</evidence>
<keyword evidence="5" id="KW-0863">Zinc-finger</keyword>
<dbReference type="PATRIC" id="fig|1225176.3.peg.2224"/>
<comment type="catalytic activity">
    <reaction evidence="7">
        <text>C-terminal L-cysteinyl-[HypE protein] + carbamoyl phosphate + ATP + H2O = C-terminal S-carboxamide-L-cysteinyl-[HypE protein] + AMP + phosphate + diphosphate + H(+)</text>
        <dbReference type="Rhea" id="RHEA:55636"/>
        <dbReference type="Rhea" id="RHEA-COMP:14247"/>
        <dbReference type="Rhea" id="RHEA-COMP:14392"/>
        <dbReference type="ChEBI" id="CHEBI:15377"/>
        <dbReference type="ChEBI" id="CHEBI:15378"/>
        <dbReference type="ChEBI" id="CHEBI:30616"/>
        <dbReference type="ChEBI" id="CHEBI:33019"/>
        <dbReference type="ChEBI" id="CHEBI:43474"/>
        <dbReference type="ChEBI" id="CHEBI:58228"/>
        <dbReference type="ChEBI" id="CHEBI:76913"/>
        <dbReference type="ChEBI" id="CHEBI:139126"/>
        <dbReference type="ChEBI" id="CHEBI:456215"/>
    </reaction>
</comment>
<dbReference type="Gene3D" id="3.30.110.120">
    <property type="match status" value="1"/>
</dbReference>
<dbReference type="InterPro" id="IPR055128">
    <property type="entry name" value="HypF_C_2"/>
</dbReference>
<dbReference type="PANTHER" id="PTHR42959">
    <property type="entry name" value="CARBAMOYLTRANSFERASE"/>
    <property type="match status" value="1"/>
</dbReference>
<comment type="catalytic activity">
    <reaction evidence="9">
        <text>an acyl phosphate + H2O = a carboxylate + phosphate + H(+)</text>
        <dbReference type="Rhea" id="RHEA:14965"/>
        <dbReference type="ChEBI" id="CHEBI:15377"/>
        <dbReference type="ChEBI" id="CHEBI:15378"/>
        <dbReference type="ChEBI" id="CHEBI:29067"/>
        <dbReference type="ChEBI" id="CHEBI:43474"/>
        <dbReference type="ChEBI" id="CHEBI:59918"/>
        <dbReference type="EC" id="3.6.1.7"/>
    </reaction>
</comment>
<feature type="active site" evidence="9">
    <location>
        <position position="36"/>
    </location>
</feature>
<dbReference type="NCBIfam" id="TIGR00143">
    <property type="entry name" value="hypF"/>
    <property type="match status" value="1"/>
</dbReference>
<dbReference type="Gene3D" id="3.30.420.360">
    <property type="match status" value="1"/>
</dbReference>
<evidence type="ECO:0000256" key="2">
    <source>
        <dbReference type="ARBA" id="ARBA00008097"/>
    </source>
</evidence>
<keyword evidence="12" id="KW-0808">Transferase</keyword>
<dbReference type="PIRSF" id="PIRSF006256">
    <property type="entry name" value="CMPcnvr_hdrg_mat"/>
    <property type="match status" value="1"/>
</dbReference>
<evidence type="ECO:0000259" key="10">
    <source>
        <dbReference type="PROSITE" id="PS51160"/>
    </source>
</evidence>
<name>K1LZ00_CECL9</name>
<proteinExistence type="inferred from homology"/>
<evidence type="ECO:0000256" key="4">
    <source>
        <dbReference type="ARBA" id="ARBA00022723"/>
    </source>
</evidence>
<dbReference type="OrthoDB" id="9808093at2"/>
<dbReference type="InterPro" id="IPR004421">
    <property type="entry name" value="Carbamoyltransferase_HypF"/>
</dbReference>
<dbReference type="SUPFAM" id="SSF54975">
    <property type="entry name" value="Acylphosphatase/BLUF domain-like"/>
    <property type="match status" value="1"/>
</dbReference>
<dbReference type="AlphaFoldDB" id="K1LZ00"/>
<feature type="active site" evidence="9">
    <location>
        <position position="18"/>
    </location>
</feature>